<evidence type="ECO:0000256" key="8">
    <source>
        <dbReference type="SAM" id="Phobius"/>
    </source>
</evidence>
<keyword evidence="5" id="KW-0406">Ion transport</keyword>
<feature type="region of interest" description="Disordered" evidence="7">
    <location>
        <begin position="316"/>
        <end position="341"/>
    </location>
</feature>
<organism evidence="9 10">
    <name type="scientific">Dioszegia hungarica</name>
    <dbReference type="NCBI Taxonomy" id="4972"/>
    <lineage>
        <taxon>Eukaryota</taxon>
        <taxon>Fungi</taxon>
        <taxon>Dikarya</taxon>
        <taxon>Basidiomycota</taxon>
        <taxon>Agaricomycotina</taxon>
        <taxon>Tremellomycetes</taxon>
        <taxon>Tremellales</taxon>
        <taxon>Bulleribasidiaceae</taxon>
        <taxon>Dioszegia</taxon>
    </lineage>
</organism>
<feature type="region of interest" description="Disordered" evidence="7">
    <location>
        <begin position="1"/>
        <end position="45"/>
    </location>
</feature>
<evidence type="ECO:0000256" key="7">
    <source>
        <dbReference type="SAM" id="MobiDB-lite"/>
    </source>
</evidence>
<keyword evidence="3 8" id="KW-0812">Transmembrane</keyword>
<evidence type="ECO:0000256" key="5">
    <source>
        <dbReference type="ARBA" id="ARBA00023065"/>
    </source>
</evidence>
<keyword evidence="10" id="KW-1185">Reference proteome</keyword>
<reference evidence="9" key="1">
    <citation type="journal article" date="2022" name="G3 (Bethesda)">
        <title>High quality genome of the basidiomycete yeast Dioszegia hungarica PDD-24b-2 isolated from cloud water.</title>
        <authorList>
            <person name="Jarrige D."/>
            <person name="Haridas S."/>
            <person name="Bleykasten-Grosshans C."/>
            <person name="Joly M."/>
            <person name="Nadalig T."/>
            <person name="Sancelme M."/>
            <person name="Vuilleumier S."/>
            <person name="Grigoriev I.V."/>
            <person name="Amato P."/>
            <person name="Bringel F."/>
        </authorList>
    </citation>
    <scope>NUCLEOTIDE SEQUENCE</scope>
    <source>
        <strain evidence="9">PDD-24b-2</strain>
    </source>
</reference>
<dbReference type="Pfam" id="PF25539">
    <property type="entry name" value="Bestrophin_2"/>
    <property type="match status" value="2"/>
</dbReference>
<protein>
    <submittedName>
        <fullName evidence="9">Bestrophin, RFP-TM, chloride channel-domain-containing protein</fullName>
    </submittedName>
</protein>
<dbReference type="EMBL" id="JAKWFO010000006">
    <property type="protein sequence ID" value="KAI9634909.1"/>
    <property type="molecule type" value="Genomic_DNA"/>
</dbReference>
<feature type="compositionally biased region" description="Acidic residues" evidence="7">
    <location>
        <begin position="542"/>
        <end position="555"/>
    </location>
</feature>
<keyword evidence="4 8" id="KW-1133">Transmembrane helix</keyword>
<dbReference type="Proteomes" id="UP001164286">
    <property type="component" value="Unassembled WGS sequence"/>
</dbReference>
<dbReference type="RefSeq" id="XP_052944686.1">
    <property type="nucleotide sequence ID" value="XM_053089787.1"/>
</dbReference>
<feature type="compositionally biased region" description="Basic and acidic residues" evidence="7">
    <location>
        <begin position="530"/>
        <end position="541"/>
    </location>
</feature>
<dbReference type="GO" id="GO:0005254">
    <property type="term" value="F:chloride channel activity"/>
    <property type="evidence" value="ECO:0007669"/>
    <property type="project" value="InterPro"/>
</dbReference>
<dbReference type="GeneID" id="77728992"/>
<evidence type="ECO:0000256" key="3">
    <source>
        <dbReference type="ARBA" id="ARBA00022692"/>
    </source>
</evidence>
<feature type="compositionally biased region" description="Basic and acidic residues" evidence="7">
    <location>
        <begin position="324"/>
        <end position="339"/>
    </location>
</feature>
<evidence type="ECO:0000256" key="6">
    <source>
        <dbReference type="ARBA" id="ARBA00023136"/>
    </source>
</evidence>
<comment type="caution">
    <text evidence="9">The sequence shown here is derived from an EMBL/GenBank/DDBJ whole genome shotgun (WGS) entry which is preliminary data.</text>
</comment>
<keyword evidence="6 8" id="KW-0472">Membrane</keyword>
<feature type="transmembrane region" description="Helical" evidence="8">
    <location>
        <begin position="119"/>
        <end position="137"/>
    </location>
</feature>
<comment type="subcellular location">
    <subcellularLocation>
        <location evidence="1">Membrane</location>
        <topology evidence="1">Multi-pass membrane protein</topology>
    </subcellularLocation>
</comment>
<dbReference type="PANTHER" id="PTHR33281:SF21">
    <property type="entry name" value="MEMBRANE PROTEIN"/>
    <property type="match status" value="1"/>
</dbReference>
<dbReference type="PANTHER" id="PTHR33281">
    <property type="entry name" value="UPF0187 PROTEIN YNEE"/>
    <property type="match status" value="1"/>
</dbReference>
<proteinExistence type="predicted"/>
<feature type="transmembrane region" description="Helical" evidence="8">
    <location>
        <begin position="92"/>
        <end position="113"/>
    </location>
</feature>
<accession>A0AA38H8L5</accession>
<evidence type="ECO:0000256" key="1">
    <source>
        <dbReference type="ARBA" id="ARBA00004141"/>
    </source>
</evidence>
<name>A0AA38H8L5_9TREE</name>
<evidence type="ECO:0000256" key="2">
    <source>
        <dbReference type="ARBA" id="ARBA00022448"/>
    </source>
</evidence>
<sequence>MSSTVDPAVESEQPKREVLSPKGKEKSPKAQGKVKEESEGGAKTSMSAMSMPINVLASLLKLQDVEDHKPRLSKISWLPDVLVWRGSIIPTVAGPVLSVTLFSACVAAASLMYGKEVGLTNNVVPLLSVVVALLLVFRNTTAYERFAEGRKDFTTLISNARNLSRNIWIVVTLPPTNPSTPDAKPAISRARLTEEKKRIIRLIVAFVVATKHHLRAEGGVHHEDLKGLLPASMTGASMRKLHRSGIIHTASTHHSTSRQPSIYPLADSPSGLNSETDEEAHLGLHATSPVHISQSQFHSNGFKNAFSRLRERAPLKRRPTAVRVSEDRYDHKSQRERSSPRMIRPSANERTPLIKAGVKPDIRWTAEEGKADIGLGRMVELGLPLIIAHEISRTIFRFRRMGCLEAVGPAGMNAMQALVQSMTDQLGAMERIVQTPLPVIFGVHLKQTVTLFLFILPFTLVDLMGWKMVFIVTCCAFTMMGVEHIAAQVEMPFGTDACDLNLDLYCTELLCECEAILDRLPEGDEDDFEPFTRSDQQREVDYAADDDNADDGDAD</sequence>
<dbReference type="GO" id="GO:0016020">
    <property type="term" value="C:membrane"/>
    <property type="evidence" value="ECO:0007669"/>
    <property type="project" value="UniProtKB-SubCell"/>
</dbReference>
<keyword evidence="2" id="KW-0813">Transport</keyword>
<dbReference type="InterPro" id="IPR044669">
    <property type="entry name" value="YneE/VCCN1/2-like"/>
</dbReference>
<feature type="compositionally biased region" description="Basic and acidic residues" evidence="7">
    <location>
        <begin position="12"/>
        <end position="40"/>
    </location>
</feature>
<evidence type="ECO:0000256" key="4">
    <source>
        <dbReference type="ARBA" id="ARBA00022989"/>
    </source>
</evidence>
<gene>
    <name evidence="9" type="ORF">MKK02DRAFT_37785</name>
</gene>
<feature type="region of interest" description="Disordered" evidence="7">
    <location>
        <begin position="523"/>
        <end position="555"/>
    </location>
</feature>
<evidence type="ECO:0000313" key="9">
    <source>
        <dbReference type="EMBL" id="KAI9634909.1"/>
    </source>
</evidence>
<dbReference type="AlphaFoldDB" id="A0AA38H8L5"/>
<evidence type="ECO:0000313" key="10">
    <source>
        <dbReference type="Proteomes" id="UP001164286"/>
    </source>
</evidence>